<sequence>MAEDGAAARAATAITEIADEPAPIAERARRILQVLDPVFSYDAASIALRDPERQIRIPLASAGDAAALHAYWASGGADAELARLGLNRFGPPLLSTELSPPAAETVYWRRYLAPAGFRGGIDAALFTADGRHVGHLTVLTEADAPTLADRDLTGALAPLIARAVDRLPAIRLFAGIVPDVFAGVALTRAGNTVPLPGLPIDPVLAAGSPVVAEVVERLAVGDLYATFLHPAPDAGDGALLRVTALDCSNKTTDHLRAAVLLSPQPDVHGLSRHDLQVLGLIVAGWEDDRRIAAALDSTPEDVAESARRGMQLLGTPSRTGLAVRALREGLFLPPRAPSAAG</sequence>
<reference evidence="1 2" key="1">
    <citation type="submission" date="2016-10" db="EMBL/GenBank/DDBJ databases">
        <authorList>
            <person name="de Groot N.N."/>
        </authorList>
    </citation>
    <scope>NUCLEOTIDE SEQUENCE [LARGE SCALE GENOMIC DNA]</scope>
    <source>
        <strain evidence="1 2">DSM 45317</strain>
    </source>
</reference>
<dbReference type="InParanoid" id="A0A1I4EVV3"/>
<dbReference type="STRING" id="504800.SAMN04488085_106215"/>
<keyword evidence="2" id="KW-1185">Reference proteome</keyword>
<dbReference type="OrthoDB" id="5187696at2"/>
<organism evidence="1 2">
    <name type="scientific">Geodermatophilus ruber</name>
    <dbReference type="NCBI Taxonomy" id="504800"/>
    <lineage>
        <taxon>Bacteria</taxon>
        <taxon>Bacillati</taxon>
        <taxon>Actinomycetota</taxon>
        <taxon>Actinomycetes</taxon>
        <taxon>Geodermatophilales</taxon>
        <taxon>Geodermatophilaceae</taxon>
        <taxon>Geodermatophilus</taxon>
    </lineage>
</organism>
<dbReference type="SUPFAM" id="SSF55781">
    <property type="entry name" value="GAF domain-like"/>
    <property type="match status" value="1"/>
</dbReference>
<proteinExistence type="predicted"/>
<accession>A0A1I4EVV3</accession>
<name>A0A1I4EVV3_9ACTN</name>
<dbReference type="RefSeq" id="WP_091324643.1">
    <property type="nucleotide sequence ID" value="NZ_FOSW01000006.1"/>
</dbReference>
<evidence type="ECO:0008006" key="3">
    <source>
        <dbReference type="Google" id="ProtNLM"/>
    </source>
</evidence>
<dbReference type="EMBL" id="FOSW01000006">
    <property type="protein sequence ID" value="SFL09804.1"/>
    <property type="molecule type" value="Genomic_DNA"/>
</dbReference>
<evidence type="ECO:0000313" key="2">
    <source>
        <dbReference type="Proteomes" id="UP000199152"/>
    </source>
</evidence>
<dbReference type="InterPro" id="IPR036388">
    <property type="entry name" value="WH-like_DNA-bd_sf"/>
</dbReference>
<evidence type="ECO:0000313" key="1">
    <source>
        <dbReference type="EMBL" id="SFL09804.1"/>
    </source>
</evidence>
<dbReference type="Gene3D" id="1.10.10.10">
    <property type="entry name" value="Winged helix-like DNA-binding domain superfamily/Winged helix DNA-binding domain"/>
    <property type="match status" value="1"/>
</dbReference>
<protein>
    <recommendedName>
        <fullName evidence="3">HTH luxR-type domain-containing protein</fullName>
    </recommendedName>
</protein>
<dbReference type="AlphaFoldDB" id="A0A1I4EVV3"/>
<dbReference type="Proteomes" id="UP000199152">
    <property type="component" value="Unassembled WGS sequence"/>
</dbReference>
<gene>
    <name evidence="1" type="ORF">SAMN04488085_106215</name>
</gene>